<keyword evidence="4" id="KW-0812">Transmembrane</keyword>
<dbReference type="GO" id="GO:0005886">
    <property type="term" value="C:plasma membrane"/>
    <property type="evidence" value="ECO:0007669"/>
    <property type="project" value="UniProtKB-SubCell"/>
</dbReference>
<evidence type="ECO:0000256" key="2">
    <source>
        <dbReference type="ARBA" id="ARBA00007531"/>
    </source>
</evidence>
<dbReference type="PROSITE" id="PS51257">
    <property type="entry name" value="PROKAR_LIPOPROTEIN"/>
    <property type="match status" value="1"/>
</dbReference>
<reference evidence="8 9" key="1">
    <citation type="submission" date="2020-04" db="EMBL/GenBank/DDBJ databases">
        <title>MicrobeNet Type strains.</title>
        <authorList>
            <person name="Nicholson A.C."/>
        </authorList>
    </citation>
    <scope>NUCLEOTIDE SEQUENCE [LARGE SCALE GENOMIC DNA]</scope>
    <source>
        <strain evidence="8 9">DSM 40738</strain>
    </source>
</reference>
<sequence length="141" mass="14425">MNRTSRSAAAVLVAASMTFGLGACALNPDEAAERVDSALNTTYEVTYEVTGSNIDSITYNAGGGGGVNPKLETVDKPTLPWSKTVTLKGVEAPLVTPVAAGIRDVKATCKITHEGKVLKEMSGEGKAAALSCVAVSPVADE</sequence>
<name>A0AA44DH10_STRE0</name>
<evidence type="ECO:0000313" key="9">
    <source>
        <dbReference type="Proteomes" id="UP000570003"/>
    </source>
</evidence>
<evidence type="ECO:0000256" key="1">
    <source>
        <dbReference type="ARBA" id="ARBA00004236"/>
    </source>
</evidence>
<evidence type="ECO:0008006" key="10">
    <source>
        <dbReference type="Google" id="ProtNLM"/>
    </source>
</evidence>
<evidence type="ECO:0000256" key="7">
    <source>
        <dbReference type="SAM" id="SignalP"/>
    </source>
</evidence>
<organism evidence="8 9">
    <name type="scientific">Streptomyces somaliensis (strain ATCC 33201 / DSM 40738 / JCM 12659 / KCTC 9044 / NCTC 11332 / NRRL B-12077 / IP 733)</name>
    <dbReference type="NCBI Taxonomy" id="1134445"/>
    <lineage>
        <taxon>Bacteria</taxon>
        <taxon>Bacillati</taxon>
        <taxon>Actinomycetota</taxon>
        <taxon>Actinomycetes</taxon>
        <taxon>Kitasatosporales</taxon>
        <taxon>Streptomycetaceae</taxon>
        <taxon>Streptomyces</taxon>
    </lineage>
</organism>
<dbReference type="InterPro" id="IPR038468">
    <property type="entry name" value="MmpS_C"/>
</dbReference>
<evidence type="ECO:0000256" key="4">
    <source>
        <dbReference type="ARBA" id="ARBA00022692"/>
    </source>
</evidence>
<dbReference type="InterPro" id="IPR008693">
    <property type="entry name" value="MmpS"/>
</dbReference>
<feature type="signal peptide" evidence="7">
    <location>
        <begin position="1"/>
        <end position="25"/>
    </location>
</feature>
<evidence type="ECO:0000256" key="6">
    <source>
        <dbReference type="ARBA" id="ARBA00023136"/>
    </source>
</evidence>
<comment type="subcellular location">
    <subcellularLocation>
        <location evidence="1">Cell membrane</location>
    </subcellularLocation>
</comment>
<keyword evidence="9" id="KW-1185">Reference proteome</keyword>
<comment type="caution">
    <text evidence="8">The sequence shown here is derived from an EMBL/GenBank/DDBJ whole genome shotgun (WGS) entry which is preliminary data.</text>
</comment>
<keyword evidence="5" id="KW-1133">Transmembrane helix</keyword>
<dbReference type="Pfam" id="PF05423">
    <property type="entry name" value="Mycobact_memb"/>
    <property type="match status" value="1"/>
</dbReference>
<keyword evidence="6" id="KW-0472">Membrane</keyword>
<evidence type="ECO:0000256" key="3">
    <source>
        <dbReference type="ARBA" id="ARBA00022475"/>
    </source>
</evidence>
<dbReference type="Proteomes" id="UP000570003">
    <property type="component" value="Unassembled WGS sequence"/>
</dbReference>
<dbReference type="AlphaFoldDB" id="A0AA44DH10"/>
<dbReference type="EMBL" id="JAAXOU010000320">
    <property type="protein sequence ID" value="NKY16278.1"/>
    <property type="molecule type" value="Genomic_DNA"/>
</dbReference>
<evidence type="ECO:0000313" key="8">
    <source>
        <dbReference type="EMBL" id="NKY16278.1"/>
    </source>
</evidence>
<gene>
    <name evidence="8" type="ORF">HGA06_19740</name>
</gene>
<dbReference type="Gene3D" id="2.60.40.2880">
    <property type="entry name" value="MmpS1-5, C-terminal soluble domain"/>
    <property type="match status" value="1"/>
</dbReference>
<accession>A0AA44DH10</accession>
<keyword evidence="3" id="KW-1003">Cell membrane</keyword>
<proteinExistence type="inferred from homology"/>
<comment type="similarity">
    <text evidence="2">Belongs to the MmpS family.</text>
</comment>
<evidence type="ECO:0000256" key="5">
    <source>
        <dbReference type="ARBA" id="ARBA00022989"/>
    </source>
</evidence>
<protein>
    <recommendedName>
        <fullName evidence="10">MmpS family membrane protein</fullName>
    </recommendedName>
</protein>
<keyword evidence="7" id="KW-0732">Signal</keyword>
<feature type="chain" id="PRO_5041436226" description="MmpS family membrane protein" evidence="7">
    <location>
        <begin position="26"/>
        <end position="141"/>
    </location>
</feature>
<dbReference type="RefSeq" id="WP_168440510.1">
    <property type="nucleotide sequence ID" value="NZ_JAAXOU010000320.1"/>
</dbReference>